<evidence type="ECO:0000256" key="7">
    <source>
        <dbReference type="ARBA" id="ARBA00022792"/>
    </source>
</evidence>
<sequence>MIPILNRRLISNQRCITNKRALLIRPASRNTSKFVSYPHRHHHNNGILIPTRNIGFIKVLAKATRLPAYLGGGLAAGGTYIAYKVEQASSYTQDQLSRFKDFTDGVFDKTGEFFKSMSGADSVNGSGGGNGGGSGGGSGSGGGDNSATAIGATAAAVGLTSDDEDDTAAEEDDDDMETLIEEDDEEFEGPDETDDNMLNLTRQMIEIRNLLASIDHDGIKLPSIVVIGSQSSGKSSVLESIVGQEFLPKGSNMVTRRPIELTLVNTPESASNVAELPVLKINNLTDFTQLQKILYDLNMAVPESECISNDPIQVTIRSPKVPDLSLVDLPGYIQVEAADQPTELKKKIRELCFKYLEPPNVILAISAADVDLANSAALRASRLADPRGERTIGVITKLDLVSPKEAHSILTNRKYPLRLGYVGVITKAPQAKGNASLFSRNKVTGYQAFVAQQNFEHNYFKEHKEDFYGTTVGTRNLKKKLMKVLEKTMAASLRPTHLAIQQELEETSYQFKVEFNDRPLTPEMYLANNIDMLKLGTKDLSHHFSRNELKAILKNALDQKVLDLLAERYWNKQFELNSSTIVEPNLKELTQAIHDDDIYWHRKLDLASGSLTKLGVGRMSTNLITNALLTEVDNLVDNTQLKNHPMAKQAVKDAAKTVLSAKYYSTADQVENCIKPYKYEVEIEDREWDASKANAVALLKEEMRQCDEVYNDLKHHVGGRKLQQVVTYLEKLKQSKSNDIDLTSNETLGFSPTLIQRGKDAIFLKDRLSLLKMRYSFIKNSKKCKSKENKYQCPEVFLDAVATKISTTAILFLNVELLSDFYYNFPRELDVKFFTNLSKDEIERFAKEDSKVKKHIELQERKDLLENALSKIESVLAIQRGQSKDKEEESKSIFKW</sequence>
<dbReference type="GO" id="GO:0005886">
    <property type="term" value="C:plasma membrane"/>
    <property type="evidence" value="ECO:0007669"/>
    <property type="project" value="TreeGrafter"/>
</dbReference>
<dbReference type="GO" id="GO:0005525">
    <property type="term" value="F:GTP binding"/>
    <property type="evidence" value="ECO:0007669"/>
    <property type="project" value="UniProtKB-KW"/>
</dbReference>
<dbReference type="GO" id="GO:0061024">
    <property type="term" value="P:membrane organization"/>
    <property type="evidence" value="ECO:0007669"/>
    <property type="project" value="UniProtKB-ARBA"/>
</dbReference>
<feature type="domain" description="Dynamin-type G" evidence="20">
    <location>
        <begin position="218"/>
        <end position="494"/>
    </location>
</feature>
<evidence type="ECO:0000256" key="11">
    <source>
        <dbReference type="ARBA" id="ARBA00022989"/>
    </source>
</evidence>
<keyword evidence="9" id="KW-0460">Magnesium</keyword>
<dbReference type="InterPro" id="IPR027417">
    <property type="entry name" value="P-loop_NTPase"/>
</dbReference>
<evidence type="ECO:0000313" key="21">
    <source>
        <dbReference type="EMBL" id="KAF6047043.1"/>
    </source>
</evidence>
<evidence type="ECO:0000256" key="13">
    <source>
        <dbReference type="ARBA" id="ARBA00023134"/>
    </source>
</evidence>
<keyword evidence="13 17" id="KW-0342">GTP-binding</keyword>
<protein>
    <recommendedName>
        <fullName evidence="3">dynamin GTPase</fullName>
        <ecNumber evidence="3">3.6.5.5</ecNumber>
    </recommendedName>
</protein>
<dbReference type="SUPFAM" id="SSF52540">
    <property type="entry name" value="P-loop containing nucleoside triphosphate hydrolases"/>
    <property type="match status" value="1"/>
</dbReference>
<dbReference type="GO" id="GO:0005758">
    <property type="term" value="C:mitochondrial intermembrane space"/>
    <property type="evidence" value="ECO:0007669"/>
    <property type="project" value="UniProtKB-SubCell"/>
</dbReference>
<evidence type="ECO:0000256" key="18">
    <source>
        <dbReference type="SAM" id="MobiDB-lite"/>
    </source>
</evidence>
<reference evidence="21" key="1">
    <citation type="submission" date="2020-03" db="EMBL/GenBank/DDBJ databases">
        <title>FDA dAtabase for Regulatory Grade micrObial Sequences (FDA-ARGOS): Supporting development and validation of Infectious Disease Dx tests.</title>
        <authorList>
            <person name="Campos J."/>
            <person name="Goldberg B."/>
            <person name="Tallon L."/>
            <person name="Sadzewicz L."/>
            <person name="Vavikolanu K."/>
            <person name="Mehta A."/>
            <person name="Aluvathingal J."/>
            <person name="Nadendla S."/>
            <person name="Nandy P."/>
            <person name="Geyer C."/>
            <person name="Yan Y."/>
            <person name="Sichtig H."/>
        </authorList>
    </citation>
    <scope>NUCLEOTIDE SEQUENCE [LARGE SCALE GENOMIC DNA]</scope>
    <source>
        <strain evidence="21">FDAARGOS_652</strain>
    </source>
</reference>
<dbReference type="InterPro" id="IPR020850">
    <property type="entry name" value="GED_dom"/>
</dbReference>
<dbReference type="GO" id="GO:0005743">
    <property type="term" value="C:mitochondrial inner membrane"/>
    <property type="evidence" value="ECO:0007669"/>
    <property type="project" value="UniProtKB-SubCell"/>
</dbReference>
<keyword evidence="5" id="KW-0479">Metal-binding</keyword>
<evidence type="ECO:0000256" key="9">
    <source>
        <dbReference type="ARBA" id="ARBA00022842"/>
    </source>
</evidence>
<evidence type="ECO:0000313" key="22">
    <source>
        <dbReference type="Proteomes" id="UP000590412"/>
    </source>
</evidence>
<evidence type="ECO:0000256" key="14">
    <source>
        <dbReference type="ARBA" id="ARBA00023136"/>
    </source>
</evidence>
<dbReference type="InterPro" id="IPR045063">
    <property type="entry name" value="Dynamin_N"/>
</dbReference>
<evidence type="ECO:0000259" key="20">
    <source>
        <dbReference type="PROSITE" id="PS51718"/>
    </source>
</evidence>
<dbReference type="Gene3D" id="3.40.50.300">
    <property type="entry name" value="P-loop containing nucleotide triphosphate hydrolases"/>
    <property type="match status" value="1"/>
</dbReference>
<dbReference type="Pfam" id="PF24550">
    <property type="entry name" value="LIS_MGM1"/>
    <property type="match status" value="1"/>
</dbReference>
<keyword evidence="14" id="KW-0472">Membrane</keyword>
<keyword evidence="11" id="KW-1133">Transmembrane helix</keyword>
<evidence type="ECO:0000256" key="4">
    <source>
        <dbReference type="ARBA" id="ARBA00022692"/>
    </source>
</evidence>
<evidence type="ECO:0000256" key="1">
    <source>
        <dbReference type="ARBA" id="ARBA00004273"/>
    </source>
</evidence>
<evidence type="ECO:0000256" key="10">
    <source>
        <dbReference type="ARBA" id="ARBA00022946"/>
    </source>
</evidence>
<dbReference type="GO" id="GO:0008053">
    <property type="term" value="P:mitochondrial fusion"/>
    <property type="evidence" value="ECO:0007669"/>
    <property type="project" value="TreeGrafter"/>
</dbReference>
<dbReference type="GO" id="GO:0008017">
    <property type="term" value="F:microtubule binding"/>
    <property type="evidence" value="ECO:0007669"/>
    <property type="project" value="TreeGrafter"/>
</dbReference>
<keyword evidence="6 17" id="KW-0547">Nucleotide-binding</keyword>
<dbReference type="InterPro" id="IPR001401">
    <property type="entry name" value="Dynamin_GTPase"/>
</dbReference>
<evidence type="ECO:0000256" key="12">
    <source>
        <dbReference type="ARBA" id="ARBA00023128"/>
    </source>
</evidence>
<dbReference type="GO" id="GO:0005874">
    <property type="term" value="C:microtubule"/>
    <property type="evidence" value="ECO:0007669"/>
    <property type="project" value="TreeGrafter"/>
</dbReference>
<evidence type="ECO:0000256" key="15">
    <source>
        <dbReference type="ARBA" id="ARBA00023157"/>
    </source>
</evidence>
<comment type="caution">
    <text evidence="21">The sequence shown here is derived from an EMBL/GenBank/DDBJ whole genome shotgun (WGS) entry which is preliminary data.</text>
</comment>
<dbReference type="EMBL" id="JABWAB010000007">
    <property type="protein sequence ID" value="KAF6047043.1"/>
    <property type="molecule type" value="Genomic_DNA"/>
</dbReference>
<dbReference type="PROSITE" id="PS51388">
    <property type="entry name" value="GED"/>
    <property type="match status" value="1"/>
</dbReference>
<evidence type="ECO:0000256" key="3">
    <source>
        <dbReference type="ARBA" id="ARBA00011980"/>
    </source>
</evidence>
<feature type="domain" description="GED" evidence="19">
    <location>
        <begin position="787"/>
        <end position="880"/>
    </location>
</feature>
<dbReference type="InterPro" id="IPR019762">
    <property type="entry name" value="Dynamin_GTPase_CS"/>
</dbReference>
<dbReference type="SMART" id="SM00053">
    <property type="entry name" value="DYNc"/>
    <property type="match status" value="1"/>
</dbReference>
<comment type="catalytic activity">
    <reaction evidence="16">
        <text>GTP + H2O = GDP + phosphate + H(+)</text>
        <dbReference type="Rhea" id="RHEA:19669"/>
        <dbReference type="ChEBI" id="CHEBI:15377"/>
        <dbReference type="ChEBI" id="CHEBI:15378"/>
        <dbReference type="ChEBI" id="CHEBI:37565"/>
        <dbReference type="ChEBI" id="CHEBI:43474"/>
        <dbReference type="ChEBI" id="CHEBI:58189"/>
        <dbReference type="EC" id="3.6.5.5"/>
    </reaction>
</comment>
<keyword evidence="10" id="KW-0809">Transit peptide</keyword>
<comment type="subcellular location">
    <subcellularLocation>
        <location evidence="1">Mitochondrion inner membrane</location>
    </subcellularLocation>
    <subcellularLocation>
        <location evidence="2">Mitochondrion intermembrane space</location>
    </subcellularLocation>
</comment>
<dbReference type="PROSITE" id="PS51718">
    <property type="entry name" value="G_DYNAMIN_2"/>
    <property type="match status" value="1"/>
</dbReference>
<dbReference type="PANTHER" id="PTHR11566:SF212">
    <property type="entry name" value="DYNAMIN"/>
    <property type="match status" value="1"/>
</dbReference>
<evidence type="ECO:0000256" key="6">
    <source>
        <dbReference type="ARBA" id="ARBA00022741"/>
    </source>
</evidence>
<evidence type="ECO:0000256" key="17">
    <source>
        <dbReference type="RuleBase" id="RU003932"/>
    </source>
</evidence>
<name>A0A8X7T9K6_CANPA</name>
<evidence type="ECO:0000256" key="8">
    <source>
        <dbReference type="ARBA" id="ARBA00022801"/>
    </source>
</evidence>
<organism evidence="21 22">
    <name type="scientific">Candida parapsilosis</name>
    <name type="common">Yeast</name>
    <dbReference type="NCBI Taxonomy" id="5480"/>
    <lineage>
        <taxon>Eukaryota</taxon>
        <taxon>Fungi</taxon>
        <taxon>Dikarya</taxon>
        <taxon>Ascomycota</taxon>
        <taxon>Saccharomycotina</taxon>
        <taxon>Pichiomycetes</taxon>
        <taxon>Debaryomycetaceae</taxon>
        <taxon>Candida/Lodderomyces clade</taxon>
        <taxon>Candida</taxon>
    </lineage>
</organism>
<keyword evidence="8" id="KW-0378">Hydrolase</keyword>
<proteinExistence type="inferred from homology"/>
<dbReference type="InterPro" id="IPR030381">
    <property type="entry name" value="G_DYNAMIN_dom"/>
</dbReference>
<evidence type="ECO:0000256" key="2">
    <source>
        <dbReference type="ARBA" id="ARBA00004569"/>
    </source>
</evidence>
<dbReference type="FunFam" id="3.40.50.300:FF:000741">
    <property type="entry name" value="Putative mitochondrial dynamin GTPase"/>
    <property type="match status" value="1"/>
</dbReference>
<evidence type="ECO:0000256" key="16">
    <source>
        <dbReference type="ARBA" id="ARBA00048040"/>
    </source>
</evidence>
<keyword evidence="4" id="KW-0812">Transmembrane</keyword>
<dbReference type="GO" id="GO:0031623">
    <property type="term" value="P:receptor internalization"/>
    <property type="evidence" value="ECO:0007669"/>
    <property type="project" value="TreeGrafter"/>
</dbReference>
<dbReference type="PROSITE" id="PS00410">
    <property type="entry name" value="G_DYNAMIN_1"/>
    <property type="match status" value="1"/>
</dbReference>
<feature type="region of interest" description="Disordered" evidence="18">
    <location>
        <begin position="125"/>
        <end position="147"/>
    </location>
</feature>
<dbReference type="Pfam" id="PF00350">
    <property type="entry name" value="Dynamin_N"/>
    <property type="match status" value="1"/>
</dbReference>
<dbReference type="AlphaFoldDB" id="A0A8X7T9K6"/>
<dbReference type="InterPro" id="IPR056495">
    <property type="entry name" value="LIS_MGM1"/>
</dbReference>
<dbReference type="Proteomes" id="UP000590412">
    <property type="component" value="Unassembled WGS sequence"/>
</dbReference>
<keyword evidence="7" id="KW-0999">Mitochondrion inner membrane</keyword>
<keyword evidence="12" id="KW-0496">Mitochondrion</keyword>
<evidence type="ECO:0000256" key="5">
    <source>
        <dbReference type="ARBA" id="ARBA00022723"/>
    </source>
</evidence>
<accession>A0A8X7T9K6</accession>
<evidence type="ECO:0000259" key="19">
    <source>
        <dbReference type="PROSITE" id="PS51388"/>
    </source>
</evidence>
<feature type="compositionally biased region" description="Gly residues" evidence="18">
    <location>
        <begin position="125"/>
        <end position="144"/>
    </location>
</feature>
<dbReference type="PANTHER" id="PTHR11566">
    <property type="entry name" value="DYNAMIN"/>
    <property type="match status" value="1"/>
</dbReference>
<dbReference type="GO" id="GO:0003924">
    <property type="term" value="F:GTPase activity"/>
    <property type="evidence" value="ECO:0007669"/>
    <property type="project" value="InterPro"/>
</dbReference>
<gene>
    <name evidence="21" type="ORF">FOB60_004579</name>
</gene>
<keyword evidence="15" id="KW-1015">Disulfide bond</keyword>
<dbReference type="PRINTS" id="PR00195">
    <property type="entry name" value="DYNAMIN"/>
</dbReference>
<dbReference type="InterPro" id="IPR022812">
    <property type="entry name" value="Dynamin"/>
</dbReference>
<dbReference type="GO" id="GO:0046872">
    <property type="term" value="F:metal ion binding"/>
    <property type="evidence" value="ECO:0007669"/>
    <property type="project" value="UniProtKB-KW"/>
</dbReference>
<comment type="similarity">
    <text evidence="17">Belongs to the TRAFAC class dynamin-like GTPase superfamily. Dynamin/Fzo/YdjA family.</text>
</comment>
<dbReference type="CDD" id="cd08771">
    <property type="entry name" value="DLP_1"/>
    <property type="match status" value="1"/>
</dbReference>
<dbReference type="EC" id="3.6.5.5" evidence="3"/>